<dbReference type="PANTHER" id="PTHR35149">
    <property type="entry name" value="SLL5132 PROTEIN"/>
    <property type="match status" value="1"/>
</dbReference>
<evidence type="ECO:0000259" key="2">
    <source>
        <dbReference type="Pfam" id="PF07510"/>
    </source>
</evidence>
<evidence type="ECO:0000313" key="3">
    <source>
        <dbReference type="EMBL" id="MBS6941744.1"/>
    </source>
</evidence>
<dbReference type="Pfam" id="PF07510">
    <property type="entry name" value="GmrSD_C"/>
    <property type="match status" value="1"/>
</dbReference>
<comment type="caution">
    <text evidence="3">The sequence shown here is derived from an EMBL/GenBank/DDBJ whole genome shotgun (WGS) entry which is preliminary data.</text>
</comment>
<protein>
    <submittedName>
        <fullName evidence="3">DUF262 domain-containing protein</fullName>
    </submittedName>
</protein>
<dbReference type="InterPro" id="IPR011089">
    <property type="entry name" value="GmrSD_C"/>
</dbReference>
<dbReference type="PANTHER" id="PTHR35149:SF2">
    <property type="entry name" value="DUF262 DOMAIN-CONTAINING PROTEIN"/>
    <property type="match status" value="1"/>
</dbReference>
<dbReference type="EMBL" id="JAGZSV010000290">
    <property type="protein sequence ID" value="MBS6941744.1"/>
    <property type="molecule type" value="Genomic_DNA"/>
</dbReference>
<accession>A0A943UUQ8</accession>
<gene>
    <name evidence="3" type="ORF">KH142_09850</name>
</gene>
<dbReference type="AlphaFoldDB" id="A0A943UUQ8"/>
<evidence type="ECO:0000259" key="1">
    <source>
        <dbReference type="Pfam" id="PF03235"/>
    </source>
</evidence>
<feature type="domain" description="GmrSD restriction endonucleases N-terminal" evidence="1">
    <location>
        <begin position="13"/>
        <end position="226"/>
    </location>
</feature>
<dbReference type="Pfam" id="PF03235">
    <property type="entry name" value="GmrSD_N"/>
    <property type="match status" value="1"/>
</dbReference>
<feature type="domain" description="GmrSD restriction endonucleases C-terminal" evidence="2">
    <location>
        <begin position="422"/>
        <end position="547"/>
    </location>
</feature>
<reference evidence="3" key="1">
    <citation type="submission" date="2021-02" db="EMBL/GenBank/DDBJ databases">
        <title>Infant gut strain persistence is associated with maternal origin, phylogeny, and functional potential including surface adhesion and iron acquisition.</title>
        <authorList>
            <person name="Lou Y.C."/>
        </authorList>
    </citation>
    <scope>NUCLEOTIDE SEQUENCE</scope>
    <source>
        <strain evidence="3">L2_039_000G1_dasL2_039_000G1_concoct_11</strain>
    </source>
</reference>
<name>A0A943UUQ8_9ACTN</name>
<feature type="non-terminal residue" evidence="3">
    <location>
        <position position="548"/>
    </location>
</feature>
<evidence type="ECO:0000313" key="4">
    <source>
        <dbReference type="Proteomes" id="UP000727506"/>
    </source>
</evidence>
<dbReference type="InterPro" id="IPR004919">
    <property type="entry name" value="GmrSD_N"/>
</dbReference>
<organism evidence="3 4">
    <name type="scientific">Slackia piriformis</name>
    <dbReference type="NCBI Taxonomy" id="626934"/>
    <lineage>
        <taxon>Bacteria</taxon>
        <taxon>Bacillati</taxon>
        <taxon>Actinomycetota</taxon>
        <taxon>Coriobacteriia</taxon>
        <taxon>Eggerthellales</taxon>
        <taxon>Eggerthellaceae</taxon>
        <taxon>Slackia</taxon>
    </lineage>
</organism>
<sequence>MDANMTHFLKFLGASSVQYIIPVYQRRYAWSEEDCRILWEDIIRAGRNGKDHFVGSVLHIPEGGSTITGVKKHLLIDGQQRLTTLSLLLTAFVEYLEANEDQASFLTDIKVSSLRKNYLFNDDDYNGMARFKLVLSQEDREALFAIVGNTPLPANSPEGLIANLNFFRERMQGKAFDAKMLWTGLSHIRIIDTQLTPGVDDAQLIFESMNSKGRPLTPTDLIRNYILMSLSEADQTRLYETYWRPLEDCFKSSERSDKEFNTFIWYWLWLVIPEKRPKEDDSYNEFKYYKQDVYGGTTEELLRALLGHAFRYSKMFLGKETDRDLKKAFDNLSALDVRQIRPMFMMLYEIHERGLLDKAGFIELCDVFESFLFRRAVCGRLTTGLSSFFASVYRDLSREDDVVTYVKAMLLMHDRDMTAYFPTDDYFKEQLASRDCYNRFSKKSFLLERLENSYHPKQPIEVGAELQIEHIMPQSIGDSSSWRQMLGGDWQEVHETFCNNIGNLTLTGYNPELSNKSFEEKLHDDECGFLASPYRLNDYVKKQTEWSL</sequence>
<proteinExistence type="predicted"/>
<dbReference type="Proteomes" id="UP000727506">
    <property type="component" value="Unassembled WGS sequence"/>
</dbReference>